<dbReference type="PANTHER" id="PTHR37816">
    <property type="entry name" value="YALI0E33011P"/>
    <property type="match status" value="1"/>
</dbReference>
<dbReference type="AlphaFoldDB" id="A0A7T0PCZ3"/>
<keyword evidence="1" id="KW-0418">Kinase</keyword>
<dbReference type="Proteomes" id="UP000594681">
    <property type="component" value="Chromosome"/>
</dbReference>
<organism evidence="1 2">
    <name type="scientific">Corynebacterium lizhenjunii</name>
    <dbReference type="NCBI Taxonomy" id="2709394"/>
    <lineage>
        <taxon>Bacteria</taxon>
        <taxon>Bacillati</taxon>
        <taxon>Actinomycetota</taxon>
        <taxon>Actinomycetes</taxon>
        <taxon>Mycobacteriales</taxon>
        <taxon>Corynebacteriaceae</taxon>
        <taxon>Corynebacterium</taxon>
    </lineage>
</organism>
<protein>
    <submittedName>
        <fullName evidence="1">Adenylate kinase</fullName>
    </submittedName>
</protein>
<dbReference type="KEGG" id="cliz:G7Y31_06010"/>
<gene>
    <name evidence="1" type="ORF">G7Y31_06010</name>
</gene>
<proteinExistence type="predicted"/>
<sequence length="202" mass="22468">MAQASFADVSRAKHIAIAGVTGAGKTTAARSLAAAMGTAACPPPRIIDYDEDILWEPAARAPWTLRTKEQQRARASELIAAPHWVMASMGSATRDLIEPQLDVLIYLDYPAHITLTRLLRRTIARALTGATCCNGNRETIRKSFLSTESILVWWCRTFRSRHRSALEREQSCTGPPTLRLRHPRELNHLLKHIRAAQSGTHL</sequence>
<dbReference type="GO" id="GO:0016301">
    <property type="term" value="F:kinase activity"/>
    <property type="evidence" value="ECO:0007669"/>
    <property type="project" value="UniProtKB-KW"/>
</dbReference>
<dbReference type="RefSeq" id="WP_196823632.1">
    <property type="nucleotide sequence ID" value="NZ_CP064954.1"/>
</dbReference>
<dbReference type="PANTHER" id="PTHR37816:SF1">
    <property type="entry name" value="TOXIN"/>
    <property type="match status" value="1"/>
</dbReference>
<dbReference type="SUPFAM" id="SSF52540">
    <property type="entry name" value="P-loop containing nucleoside triphosphate hydrolases"/>
    <property type="match status" value="1"/>
</dbReference>
<dbReference type="InterPro" id="IPR052922">
    <property type="entry name" value="Cytidylate_Kinase-2"/>
</dbReference>
<dbReference type="InterPro" id="IPR027417">
    <property type="entry name" value="P-loop_NTPase"/>
</dbReference>
<keyword evidence="2" id="KW-1185">Reference proteome</keyword>
<dbReference type="Gene3D" id="3.40.50.300">
    <property type="entry name" value="P-loop containing nucleotide triphosphate hydrolases"/>
    <property type="match status" value="1"/>
</dbReference>
<evidence type="ECO:0000313" key="1">
    <source>
        <dbReference type="EMBL" id="QPK80217.1"/>
    </source>
</evidence>
<evidence type="ECO:0000313" key="2">
    <source>
        <dbReference type="Proteomes" id="UP000594681"/>
    </source>
</evidence>
<dbReference type="EMBL" id="CP064954">
    <property type="protein sequence ID" value="QPK80217.1"/>
    <property type="molecule type" value="Genomic_DNA"/>
</dbReference>
<name>A0A7T0PCZ3_9CORY</name>
<reference evidence="1 2" key="1">
    <citation type="submission" date="2020-11" db="EMBL/GenBank/DDBJ databases">
        <title>Corynebacterium sp. ZJ-599.</title>
        <authorList>
            <person name="Zhou J."/>
        </authorList>
    </citation>
    <scope>NUCLEOTIDE SEQUENCE [LARGE SCALE GENOMIC DNA]</scope>
    <source>
        <strain evidence="1 2">ZJ-599</strain>
    </source>
</reference>
<keyword evidence="1" id="KW-0808">Transferase</keyword>
<accession>A0A7T0PCZ3</accession>